<dbReference type="Proteomes" id="UP001458880">
    <property type="component" value="Unassembled WGS sequence"/>
</dbReference>
<sequence>MRIFLATFVFFFNGFVVIVLFLKLATEWPEFMRYWHNTEKFIKSKVLLPRFFVLLPFVILGAAAVEHGLFIAYCVTYEVFNGNISINGYEHFMTNDLYVFNYISYTWYLGVFLKFTSVINTFYWNFMDVFVILMSIALARMLALINERIRFSNEIKIAEWSEIRRQYNKVYELCNQLEDKISPILLLSFSSNLYFVLVQLHGSVEKRDTVMESIYFFYSFGLLLIRTLAVCLFVARIDDENKSSLRFLSCLKTFNSESKRLLQQIGTTRMALSGMNFFSVTRGLILNIAAAIVTYEIFFIQYVNTAT</sequence>
<keyword evidence="3" id="KW-1003">Cell membrane</keyword>
<feature type="transmembrane region" description="Helical" evidence="8">
    <location>
        <begin position="184"/>
        <end position="202"/>
    </location>
</feature>
<keyword evidence="7 9" id="KW-0675">Receptor</keyword>
<evidence type="ECO:0000256" key="1">
    <source>
        <dbReference type="ARBA" id="ARBA00004651"/>
    </source>
</evidence>
<dbReference type="Pfam" id="PF06151">
    <property type="entry name" value="Trehalose_recp"/>
    <property type="match status" value="1"/>
</dbReference>
<dbReference type="AlphaFoldDB" id="A0AAW1LU86"/>
<feature type="transmembrane region" description="Helical" evidence="8">
    <location>
        <begin position="284"/>
        <end position="303"/>
    </location>
</feature>
<feature type="transmembrane region" description="Helical" evidence="8">
    <location>
        <begin position="214"/>
        <end position="235"/>
    </location>
</feature>
<dbReference type="GO" id="GO:0005886">
    <property type="term" value="C:plasma membrane"/>
    <property type="evidence" value="ECO:0007669"/>
    <property type="project" value="UniProtKB-SubCell"/>
</dbReference>
<reference evidence="9 10" key="1">
    <citation type="journal article" date="2024" name="BMC Genomics">
        <title>De novo assembly and annotation of Popillia japonica's genome with initial clues to its potential as an invasive pest.</title>
        <authorList>
            <person name="Cucini C."/>
            <person name="Boschi S."/>
            <person name="Funari R."/>
            <person name="Cardaioli E."/>
            <person name="Iannotti N."/>
            <person name="Marturano G."/>
            <person name="Paoli F."/>
            <person name="Bruttini M."/>
            <person name="Carapelli A."/>
            <person name="Frati F."/>
            <person name="Nardi F."/>
        </authorList>
    </citation>
    <scope>NUCLEOTIDE SEQUENCE [LARGE SCALE GENOMIC DNA]</scope>
    <source>
        <strain evidence="9">DMR45628</strain>
    </source>
</reference>
<dbReference type="InterPro" id="IPR009318">
    <property type="entry name" value="Gustatory_rcpt"/>
</dbReference>
<feature type="transmembrane region" description="Helical" evidence="8">
    <location>
        <begin position="6"/>
        <end position="25"/>
    </location>
</feature>
<evidence type="ECO:0000313" key="9">
    <source>
        <dbReference type="EMBL" id="KAK9738756.1"/>
    </source>
</evidence>
<keyword evidence="4 8" id="KW-0812">Transmembrane</keyword>
<evidence type="ECO:0000256" key="3">
    <source>
        <dbReference type="ARBA" id="ARBA00022475"/>
    </source>
</evidence>
<evidence type="ECO:0000256" key="5">
    <source>
        <dbReference type="ARBA" id="ARBA00022989"/>
    </source>
</evidence>
<keyword evidence="6 8" id="KW-0472">Membrane</keyword>
<proteinExistence type="inferred from homology"/>
<accession>A0AAW1LU86</accession>
<keyword evidence="5 8" id="KW-1133">Transmembrane helix</keyword>
<dbReference type="EMBL" id="JASPKY010000083">
    <property type="protein sequence ID" value="KAK9738756.1"/>
    <property type="molecule type" value="Genomic_DNA"/>
</dbReference>
<dbReference type="GO" id="GO:0008527">
    <property type="term" value="F:taste receptor activity"/>
    <property type="evidence" value="ECO:0007669"/>
    <property type="project" value="InterPro"/>
</dbReference>
<feature type="transmembrane region" description="Helical" evidence="8">
    <location>
        <begin position="46"/>
        <end position="64"/>
    </location>
</feature>
<feature type="transmembrane region" description="Helical" evidence="8">
    <location>
        <begin position="98"/>
        <end position="116"/>
    </location>
</feature>
<dbReference type="PANTHER" id="PTHR21421">
    <property type="entry name" value="GUSTATORY RECEPTOR"/>
    <property type="match status" value="1"/>
</dbReference>
<evidence type="ECO:0000256" key="2">
    <source>
        <dbReference type="ARBA" id="ARBA00005327"/>
    </source>
</evidence>
<name>A0AAW1LU86_POPJA</name>
<dbReference type="GO" id="GO:0050916">
    <property type="term" value="P:sensory perception of sweet taste"/>
    <property type="evidence" value="ECO:0007669"/>
    <property type="project" value="UniProtKB-ARBA"/>
</dbReference>
<comment type="similarity">
    <text evidence="2">Belongs to the insect chemoreceptor superfamily. Gustatory receptor (GR) family. Gr5a subfamily.</text>
</comment>
<comment type="subcellular location">
    <subcellularLocation>
        <location evidence="1">Cell membrane</location>
        <topology evidence="1">Multi-pass membrane protein</topology>
    </subcellularLocation>
</comment>
<keyword evidence="10" id="KW-1185">Reference proteome</keyword>
<feature type="transmembrane region" description="Helical" evidence="8">
    <location>
        <begin position="122"/>
        <end position="143"/>
    </location>
</feature>
<evidence type="ECO:0000256" key="6">
    <source>
        <dbReference type="ARBA" id="ARBA00023136"/>
    </source>
</evidence>
<evidence type="ECO:0000256" key="4">
    <source>
        <dbReference type="ARBA" id="ARBA00022692"/>
    </source>
</evidence>
<gene>
    <name evidence="9" type="ORF">QE152_g9620</name>
</gene>
<dbReference type="PANTHER" id="PTHR21421:SF29">
    <property type="entry name" value="GUSTATORY RECEPTOR 5A FOR TREHALOSE-RELATED"/>
    <property type="match status" value="1"/>
</dbReference>
<comment type="caution">
    <text evidence="9">The sequence shown here is derived from an EMBL/GenBank/DDBJ whole genome shotgun (WGS) entry which is preliminary data.</text>
</comment>
<protein>
    <submittedName>
        <fullName evidence="9">Trehalose receptor</fullName>
    </submittedName>
</protein>
<evidence type="ECO:0000313" key="10">
    <source>
        <dbReference type="Proteomes" id="UP001458880"/>
    </source>
</evidence>
<organism evidence="9 10">
    <name type="scientific">Popillia japonica</name>
    <name type="common">Japanese beetle</name>
    <dbReference type="NCBI Taxonomy" id="7064"/>
    <lineage>
        <taxon>Eukaryota</taxon>
        <taxon>Metazoa</taxon>
        <taxon>Ecdysozoa</taxon>
        <taxon>Arthropoda</taxon>
        <taxon>Hexapoda</taxon>
        <taxon>Insecta</taxon>
        <taxon>Pterygota</taxon>
        <taxon>Neoptera</taxon>
        <taxon>Endopterygota</taxon>
        <taxon>Coleoptera</taxon>
        <taxon>Polyphaga</taxon>
        <taxon>Scarabaeiformia</taxon>
        <taxon>Scarabaeidae</taxon>
        <taxon>Rutelinae</taxon>
        <taxon>Popillia</taxon>
    </lineage>
</organism>
<evidence type="ECO:0000256" key="8">
    <source>
        <dbReference type="SAM" id="Phobius"/>
    </source>
</evidence>
<evidence type="ECO:0000256" key="7">
    <source>
        <dbReference type="ARBA" id="ARBA00023170"/>
    </source>
</evidence>